<organism evidence="2 3">
    <name type="scientific">Enterobacter agglomerans</name>
    <name type="common">Erwinia herbicola</name>
    <name type="synonym">Pantoea agglomerans</name>
    <dbReference type="NCBI Taxonomy" id="549"/>
    <lineage>
        <taxon>Bacteria</taxon>
        <taxon>Pseudomonadati</taxon>
        <taxon>Pseudomonadota</taxon>
        <taxon>Gammaproteobacteria</taxon>
        <taxon>Enterobacterales</taxon>
        <taxon>Erwiniaceae</taxon>
        <taxon>Pantoea</taxon>
        <taxon>Pantoea agglomerans group</taxon>
    </lineage>
</organism>
<dbReference type="AlphaFoldDB" id="A0A7X2MMP4"/>
<feature type="domain" description="CdiI immunity protein" evidence="1">
    <location>
        <begin position="16"/>
        <end position="100"/>
    </location>
</feature>
<evidence type="ECO:0000313" key="3">
    <source>
        <dbReference type="Proteomes" id="UP000461948"/>
    </source>
</evidence>
<gene>
    <name evidence="2" type="ORF">GKC49_13150</name>
</gene>
<comment type="caution">
    <text evidence="2">The sequence shown here is derived from an EMBL/GenBank/DDBJ whole genome shotgun (WGS) entry which is preliminary data.</text>
</comment>
<proteinExistence type="predicted"/>
<dbReference type="EMBL" id="WKLC01000545">
    <property type="protein sequence ID" value="MSE16027.1"/>
    <property type="molecule type" value="Genomic_DNA"/>
</dbReference>
<sequence>MFSRLIRGWGDKPEKQYPALTGMLRVFLSCHHDDFGNTLEEMLQSYIDHDMPVIEARNEINILLQNEDDDLNVIMSAIAGEEFRPAPWGETWRSFLIRAVAALNGPPSRWPDA</sequence>
<accession>A0A7X2MMP4</accession>
<dbReference type="RefSeq" id="WP_010670106.1">
    <property type="nucleotide sequence ID" value="NZ_CP034469.1"/>
</dbReference>
<evidence type="ECO:0000259" key="1">
    <source>
        <dbReference type="Pfam" id="PF18593"/>
    </source>
</evidence>
<dbReference type="InterPro" id="IPR041129">
    <property type="entry name" value="CdiI_2"/>
</dbReference>
<protein>
    <recommendedName>
        <fullName evidence="1">CdiI immunity protein domain-containing protein</fullName>
    </recommendedName>
</protein>
<reference evidence="2 3" key="1">
    <citation type="submission" date="2019-11" db="EMBL/GenBank/DDBJ databases">
        <title>Draft Genome Sequence of Plant Growth-Promoting Rhizosphere-Associated Bacteria.</title>
        <authorList>
            <person name="Vasilyev I.Y."/>
            <person name="Radchenko V."/>
            <person name="Ilnitskaya E.V."/>
        </authorList>
    </citation>
    <scope>NUCLEOTIDE SEQUENCE [LARGE SCALE GENOMIC DNA]</scope>
    <source>
        <strain evidence="2 3">VRA_MhP_f</strain>
    </source>
</reference>
<evidence type="ECO:0000313" key="2">
    <source>
        <dbReference type="EMBL" id="MSE16027.1"/>
    </source>
</evidence>
<dbReference type="Proteomes" id="UP000461948">
    <property type="component" value="Unassembled WGS sequence"/>
</dbReference>
<dbReference type="Pfam" id="PF18593">
    <property type="entry name" value="CdiI_2"/>
    <property type="match status" value="1"/>
</dbReference>
<name>A0A7X2MMP4_ENTAG</name>